<dbReference type="KEGG" id="ccb:Clocel_0255"/>
<dbReference type="RefSeq" id="WP_010075196.1">
    <property type="nucleotide sequence ID" value="NC_014393.1"/>
</dbReference>
<dbReference type="OrthoDB" id="9795150at2"/>
<dbReference type="STRING" id="573061.Clocel_0255"/>
<dbReference type="InterPro" id="IPR036259">
    <property type="entry name" value="MFS_trans_sf"/>
</dbReference>
<keyword evidence="6 7" id="KW-0472">Membrane</keyword>
<sequence length="402" mass="43538">MVLTILLIIIYLAFISLGLPDSLLGSAWPSMYPNMGVPISYAGIVSMVIAGGTIVSSLFSDKVIRKLGTGVVTSISVFMTAAALLGFSVSTEFYQLCLFAIPLGLGAGSVDAALNNFVALNYKAKHMSWLHCFWGVGAMTGPIIMSYCLERGAIFQLGYRTVAIIQFSLVIILIATLSFWKKAVPTTNLQGDKKNPNEKEVEHKIISKRELLKLPGAKHALLAFFCYCAIESTTGLWGSSFAVMSHGLQAETAAKWASLFYFGITFGRFLSGFITLRLNNRQMVRLGEALIAVGIIMIMLPLGQVASLIGFIITGIGCAPIYPSLLHETPANFGAEYSQSIMGVQMACAYVGTTFMPPLFGILASYTGYSLLPFYTGGILLLMFIMIETLNKRVDAKNKIKS</sequence>
<feature type="transmembrane region" description="Helical" evidence="7">
    <location>
        <begin position="283"/>
        <end position="302"/>
    </location>
</feature>
<keyword evidence="3" id="KW-0813">Transport</keyword>
<evidence type="ECO:0000256" key="5">
    <source>
        <dbReference type="ARBA" id="ARBA00022989"/>
    </source>
</evidence>
<dbReference type="Pfam" id="PF07690">
    <property type="entry name" value="MFS_1"/>
    <property type="match status" value="1"/>
</dbReference>
<keyword evidence="5 7" id="KW-1133">Transmembrane helix</keyword>
<gene>
    <name evidence="9" type="ordered locus">Clocel_0255</name>
</gene>
<evidence type="ECO:0000256" key="4">
    <source>
        <dbReference type="ARBA" id="ARBA00022692"/>
    </source>
</evidence>
<dbReference type="GO" id="GO:0005886">
    <property type="term" value="C:plasma membrane"/>
    <property type="evidence" value="ECO:0007669"/>
    <property type="project" value="UniProtKB-SubCell"/>
</dbReference>
<evidence type="ECO:0000256" key="1">
    <source>
        <dbReference type="ARBA" id="ARBA00004651"/>
    </source>
</evidence>
<dbReference type="Proteomes" id="UP000002730">
    <property type="component" value="Chromosome"/>
</dbReference>
<comment type="similarity">
    <text evidence="2">Belongs to the major facilitator superfamily.</text>
</comment>
<feature type="transmembrane region" description="Helical" evidence="7">
    <location>
        <begin position="67"/>
        <end position="87"/>
    </location>
</feature>
<dbReference type="InterPro" id="IPR020846">
    <property type="entry name" value="MFS_dom"/>
</dbReference>
<dbReference type="SUPFAM" id="SSF103473">
    <property type="entry name" value="MFS general substrate transporter"/>
    <property type="match status" value="1"/>
</dbReference>
<dbReference type="AlphaFoldDB" id="D9SPJ0"/>
<feature type="transmembrane region" description="Helical" evidence="7">
    <location>
        <begin position="347"/>
        <end position="366"/>
    </location>
</feature>
<feature type="transmembrane region" description="Helical" evidence="7">
    <location>
        <begin position="157"/>
        <end position="180"/>
    </location>
</feature>
<feature type="transmembrane region" description="Helical" evidence="7">
    <location>
        <begin position="256"/>
        <end position="276"/>
    </location>
</feature>
<keyword evidence="4 7" id="KW-0812">Transmembrane</keyword>
<dbReference type="PANTHER" id="PTHR23514:SF3">
    <property type="entry name" value="BYPASS OF STOP CODON PROTEIN 6"/>
    <property type="match status" value="1"/>
</dbReference>
<keyword evidence="10" id="KW-1185">Reference proteome</keyword>
<protein>
    <submittedName>
        <fullName evidence="9">Major facilitator superfamily MFS_1</fullName>
    </submittedName>
</protein>
<dbReference type="PANTHER" id="PTHR23514">
    <property type="entry name" value="BYPASS OF STOP CODON PROTEIN 6"/>
    <property type="match status" value="1"/>
</dbReference>
<feature type="transmembrane region" description="Helical" evidence="7">
    <location>
        <begin position="372"/>
        <end position="391"/>
    </location>
</feature>
<accession>D9SPJ0</accession>
<proteinExistence type="inferred from homology"/>
<feature type="domain" description="Major facilitator superfamily (MFS) profile" evidence="8">
    <location>
        <begin position="6"/>
        <end position="395"/>
    </location>
</feature>
<dbReference type="eggNOG" id="COG0738">
    <property type="taxonomic scope" value="Bacteria"/>
</dbReference>
<evidence type="ECO:0000313" key="10">
    <source>
        <dbReference type="Proteomes" id="UP000002730"/>
    </source>
</evidence>
<dbReference type="InterPro" id="IPR011701">
    <property type="entry name" value="MFS"/>
</dbReference>
<dbReference type="PROSITE" id="PS50850">
    <property type="entry name" value="MFS"/>
    <property type="match status" value="1"/>
</dbReference>
<evidence type="ECO:0000256" key="7">
    <source>
        <dbReference type="SAM" id="Phobius"/>
    </source>
</evidence>
<dbReference type="EMBL" id="CP002160">
    <property type="protein sequence ID" value="ADL50039.1"/>
    <property type="molecule type" value="Genomic_DNA"/>
</dbReference>
<feature type="transmembrane region" description="Helical" evidence="7">
    <location>
        <begin position="93"/>
        <end position="114"/>
    </location>
</feature>
<dbReference type="GO" id="GO:0022857">
    <property type="term" value="F:transmembrane transporter activity"/>
    <property type="evidence" value="ECO:0007669"/>
    <property type="project" value="InterPro"/>
</dbReference>
<reference evidence="9 10" key="1">
    <citation type="submission" date="2010-08" db="EMBL/GenBank/DDBJ databases">
        <title>Complete sequence of Clostridium cellulovorans 743B.</title>
        <authorList>
            <consortium name="US DOE Joint Genome Institute"/>
            <person name="Lucas S."/>
            <person name="Copeland A."/>
            <person name="Lapidus A."/>
            <person name="Cheng J.-F."/>
            <person name="Bruce D."/>
            <person name="Goodwin L."/>
            <person name="Pitluck S."/>
            <person name="Chertkov O."/>
            <person name="Detter J.C."/>
            <person name="Han C."/>
            <person name="Tapia R."/>
            <person name="Land M."/>
            <person name="Hauser L."/>
            <person name="Chang Y.-J."/>
            <person name="Jeffries C."/>
            <person name="Kyrpides N."/>
            <person name="Ivanova N."/>
            <person name="Mikhailova N."/>
            <person name="Hemme C.L."/>
            <person name="Woyke T."/>
        </authorList>
    </citation>
    <scope>NUCLEOTIDE SEQUENCE [LARGE SCALE GENOMIC DNA]</scope>
    <source>
        <strain evidence="10">ATCC 35296 / DSM 3052 / OCM 3 / 743B</strain>
    </source>
</reference>
<evidence type="ECO:0000313" key="9">
    <source>
        <dbReference type="EMBL" id="ADL50039.1"/>
    </source>
</evidence>
<dbReference type="Gene3D" id="1.20.1250.20">
    <property type="entry name" value="MFS general substrate transporter like domains"/>
    <property type="match status" value="1"/>
</dbReference>
<feature type="transmembrane region" description="Helical" evidence="7">
    <location>
        <begin position="221"/>
        <end position="244"/>
    </location>
</feature>
<feature type="transmembrane region" description="Helical" evidence="7">
    <location>
        <begin position="41"/>
        <end position="60"/>
    </location>
</feature>
<comment type="subcellular location">
    <subcellularLocation>
        <location evidence="1">Cell membrane</location>
        <topology evidence="1">Multi-pass membrane protein</topology>
    </subcellularLocation>
</comment>
<feature type="transmembrane region" description="Helical" evidence="7">
    <location>
        <begin position="126"/>
        <end position="145"/>
    </location>
</feature>
<organism evidence="9 10">
    <name type="scientific">Clostridium cellulovorans (strain ATCC 35296 / DSM 3052 / OCM 3 / 743B)</name>
    <dbReference type="NCBI Taxonomy" id="573061"/>
    <lineage>
        <taxon>Bacteria</taxon>
        <taxon>Bacillati</taxon>
        <taxon>Bacillota</taxon>
        <taxon>Clostridia</taxon>
        <taxon>Eubacteriales</taxon>
        <taxon>Clostridiaceae</taxon>
        <taxon>Clostridium</taxon>
    </lineage>
</organism>
<evidence type="ECO:0000256" key="3">
    <source>
        <dbReference type="ARBA" id="ARBA00022448"/>
    </source>
</evidence>
<evidence type="ECO:0000256" key="6">
    <source>
        <dbReference type="ARBA" id="ARBA00023136"/>
    </source>
</evidence>
<dbReference type="HOGENOM" id="CLU_021993_2_0_9"/>
<name>D9SPJ0_CLOC7</name>
<evidence type="ECO:0000259" key="8">
    <source>
        <dbReference type="PROSITE" id="PS50850"/>
    </source>
</evidence>
<evidence type="ECO:0000256" key="2">
    <source>
        <dbReference type="ARBA" id="ARBA00008335"/>
    </source>
</evidence>
<dbReference type="InterPro" id="IPR051788">
    <property type="entry name" value="MFS_Transporter"/>
</dbReference>